<dbReference type="GO" id="GO:0005525">
    <property type="term" value="F:GTP binding"/>
    <property type="evidence" value="ECO:0007669"/>
    <property type="project" value="UniProtKB-UniRule"/>
</dbReference>
<evidence type="ECO:0000256" key="5">
    <source>
        <dbReference type="RuleBase" id="RU000352"/>
    </source>
</evidence>
<dbReference type="PRINTS" id="PR01161">
    <property type="entry name" value="TUBULIN"/>
</dbReference>
<dbReference type="GO" id="GO:0007017">
    <property type="term" value="P:microtubule-based process"/>
    <property type="evidence" value="ECO:0007669"/>
    <property type="project" value="InterPro"/>
</dbReference>
<evidence type="ECO:0000256" key="1">
    <source>
        <dbReference type="ARBA" id="ARBA00009636"/>
    </source>
</evidence>
<feature type="non-terminal residue" evidence="7">
    <location>
        <position position="136"/>
    </location>
</feature>
<dbReference type="Pfam" id="PF00091">
    <property type="entry name" value="Tubulin"/>
    <property type="match status" value="1"/>
</dbReference>
<dbReference type="InterPro" id="IPR017975">
    <property type="entry name" value="Tubulin_CS"/>
</dbReference>
<keyword evidence="4 5" id="KW-0342">GTP-binding</keyword>
<organism evidence="7">
    <name type="scientific">Zea mays</name>
    <name type="common">Maize</name>
    <dbReference type="NCBI Taxonomy" id="4577"/>
    <lineage>
        <taxon>Eukaryota</taxon>
        <taxon>Viridiplantae</taxon>
        <taxon>Streptophyta</taxon>
        <taxon>Embryophyta</taxon>
        <taxon>Tracheophyta</taxon>
        <taxon>Spermatophyta</taxon>
        <taxon>Magnoliopsida</taxon>
        <taxon>Liliopsida</taxon>
        <taxon>Poales</taxon>
        <taxon>Poaceae</taxon>
        <taxon>PACMAD clade</taxon>
        <taxon>Panicoideae</taxon>
        <taxon>Andropogonodae</taxon>
        <taxon>Andropogoneae</taxon>
        <taxon>Tripsacinae</taxon>
        <taxon>Zea</taxon>
    </lineage>
</organism>
<keyword evidence="3 5" id="KW-0547">Nucleotide-binding</keyword>
<accession>A0A1D6FKF3</accession>
<dbReference type="PANTHER" id="PTHR11588">
    <property type="entry name" value="TUBULIN"/>
    <property type="match status" value="1"/>
</dbReference>
<dbReference type="SUPFAM" id="SSF52490">
    <property type="entry name" value="Tubulin nucleotide-binding domain-like"/>
    <property type="match status" value="1"/>
</dbReference>
<keyword evidence="2 5" id="KW-0493">Microtubule</keyword>
<dbReference type="GO" id="GO:0005874">
    <property type="term" value="C:microtubule"/>
    <property type="evidence" value="ECO:0007669"/>
    <property type="project" value="UniProtKB-KW"/>
</dbReference>
<reference evidence="7" key="1">
    <citation type="submission" date="2015-12" db="EMBL/GenBank/DDBJ databases">
        <title>Update maize B73 reference genome by single molecule sequencing technologies.</title>
        <authorList>
            <consortium name="Maize Genome Sequencing Project"/>
            <person name="Ware D."/>
        </authorList>
    </citation>
    <scope>NUCLEOTIDE SEQUENCE</scope>
    <source>
        <tissue evidence="7">Seedling</tissue>
    </source>
</reference>
<dbReference type="PROSITE" id="PS00227">
    <property type="entry name" value="TUBULIN"/>
    <property type="match status" value="1"/>
</dbReference>
<evidence type="ECO:0000256" key="3">
    <source>
        <dbReference type="ARBA" id="ARBA00022741"/>
    </source>
</evidence>
<dbReference type="InterPro" id="IPR036525">
    <property type="entry name" value="Tubulin/FtsZ_GTPase_sf"/>
</dbReference>
<evidence type="ECO:0000259" key="6">
    <source>
        <dbReference type="Pfam" id="PF00091"/>
    </source>
</evidence>
<name>A0A1D6FKF3_MAIZE</name>
<comment type="similarity">
    <text evidence="1 5">Belongs to the tubulin family.</text>
</comment>
<dbReference type="Gene3D" id="3.40.50.1440">
    <property type="entry name" value="Tubulin/FtsZ, GTPase domain"/>
    <property type="match status" value="1"/>
</dbReference>
<evidence type="ECO:0000256" key="4">
    <source>
        <dbReference type="ARBA" id="ARBA00023134"/>
    </source>
</evidence>
<protein>
    <recommendedName>
        <fullName evidence="6">Tubulin/FtsZ GTPase domain-containing protein</fullName>
    </recommendedName>
</protein>
<evidence type="ECO:0000313" key="7">
    <source>
        <dbReference type="EMBL" id="AQK92204.1"/>
    </source>
</evidence>
<dbReference type="EMBL" id="CM000784">
    <property type="protein sequence ID" value="AQK92204.1"/>
    <property type="molecule type" value="Genomic_DNA"/>
</dbReference>
<feature type="domain" description="Tubulin/FtsZ GTPase" evidence="6">
    <location>
        <begin position="69"/>
        <end position="129"/>
    </location>
</feature>
<proteinExistence type="inferred from homology"/>
<evidence type="ECO:0000256" key="2">
    <source>
        <dbReference type="ARBA" id="ARBA00022701"/>
    </source>
</evidence>
<dbReference type="InterPro" id="IPR003008">
    <property type="entry name" value="Tubulin_FtsZ_GTPase"/>
</dbReference>
<gene>
    <name evidence="7" type="ORF">ZEAMMB73_Zm00001d009593</name>
</gene>
<dbReference type="AlphaFoldDB" id="A0A1D6FKF3"/>
<sequence length="136" mass="14497">MVAQALEASTGATNVTPPPFDIGTPSPRPLQVVWGRISMVDAEKSFLLAGMGLGLHEGRYLLLSSITKDKFGKEIVDLCLDRVRKLPDNCTGLQGFFVFNAVGGGTGSGLGSLLLERLQLIMARSTSLVSPFILPH</sequence>
<dbReference type="InterPro" id="IPR000217">
    <property type="entry name" value="Tubulin"/>
</dbReference>